<dbReference type="InterPro" id="IPR037284">
    <property type="entry name" value="SUF_FeS_clus_asmbl_SufBD_sf"/>
</dbReference>
<dbReference type="PANTHER" id="PTHR30508:SF1">
    <property type="entry name" value="UPF0051 PROTEIN ABCI8, CHLOROPLASTIC-RELATED"/>
    <property type="match status" value="1"/>
</dbReference>
<gene>
    <name evidence="2" type="ORF">M0R45_012925</name>
</gene>
<dbReference type="AlphaFoldDB" id="A0AAW1XJX6"/>
<sequence>MASLLANGISSFSPQPASEPPKSPKGFHPKLESLKLSTQKASAPKRVVRVRADVGYDPRTTSPDPSNSGKLSIEEFLRNRDYDKKFGFNIDIDSISIPKGLSRETICLISKIKEEPVWMLEFRLKAYEKFLTMKEPQWSDNRYPPVNFQDMCYYSAPKKKPALNSLDEADPELLKYFDKLGVPLNEQNRLANVAVGCSS</sequence>
<keyword evidence="3" id="KW-1185">Reference proteome</keyword>
<feature type="region of interest" description="Disordered" evidence="1">
    <location>
        <begin position="1"/>
        <end position="71"/>
    </location>
</feature>
<dbReference type="Proteomes" id="UP001457282">
    <property type="component" value="Unassembled WGS sequence"/>
</dbReference>
<name>A0AAW1XJX6_RUBAR</name>
<dbReference type="InterPro" id="IPR055346">
    <property type="entry name" value="Fe-S_cluster_assembly_SufBD"/>
</dbReference>
<organism evidence="2 3">
    <name type="scientific">Rubus argutus</name>
    <name type="common">Southern blackberry</name>
    <dbReference type="NCBI Taxonomy" id="59490"/>
    <lineage>
        <taxon>Eukaryota</taxon>
        <taxon>Viridiplantae</taxon>
        <taxon>Streptophyta</taxon>
        <taxon>Embryophyta</taxon>
        <taxon>Tracheophyta</taxon>
        <taxon>Spermatophyta</taxon>
        <taxon>Magnoliopsida</taxon>
        <taxon>eudicotyledons</taxon>
        <taxon>Gunneridae</taxon>
        <taxon>Pentapetalae</taxon>
        <taxon>rosids</taxon>
        <taxon>fabids</taxon>
        <taxon>Rosales</taxon>
        <taxon>Rosaceae</taxon>
        <taxon>Rosoideae</taxon>
        <taxon>Rosoideae incertae sedis</taxon>
        <taxon>Rubus</taxon>
    </lineage>
</organism>
<dbReference type="PANTHER" id="PTHR30508">
    <property type="entry name" value="FES CLUSTER ASSEMBLY PROTEIN SUF"/>
    <property type="match status" value="1"/>
</dbReference>
<reference evidence="2 3" key="1">
    <citation type="journal article" date="2023" name="G3 (Bethesda)">
        <title>A chromosome-length genome assembly and annotation of blackberry (Rubus argutus, cv. 'Hillquist').</title>
        <authorList>
            <person name="Bruna T."/>
            <person name="Aryal R."/>
            <person name="Dudchenko O."/>
            <person name="Sargent D.J."/>
            <person name="Mead D."/>
            <person name="Buti M."/>
            <person name="Cavallini A."/>
            <person name="Hytonen T."/>
            <person name="Andres J."/>
            <person name="Pham M."/>
            <person name="Weisz D."/>
            <person name="Mascagni F."/>
            <person name="Usai G."/>
            <person name="Natali L."/>
            <person name="Bassil N."/>
            <person name="Fernandez G.E."/>
            <person name="Lomsadze A."/>
            <person name="Armour M."/>
            <person name="Olukolu B."/>
            <person name="Poorten T."/>
            <person name="Britton C."/>
            <person name="Davik J."/>
            <person name="Ashrafi H."/>
            <person name="Aiden E.L."/>
            <person name="Borodovsky M."/>
            <person name="Worthington M."/>
        </authorList>
    </citation>
    <scope>NUCLEOTIDE SEQUENCE [LARGE SCALE GENOMIC DNA]</scope>
    <source>
        <strain evidence="2">PI 553951</strain>
    </source>
</reference>
<proteinExistence type="predicted"/>
<dbReference type="EMBL" id="JBEDUW010000003">
    <property type="protein sequence ID" value="KAK9936062.1"/>
    <property type="molecule type" value="Genomic_DNA"/>
</dbReference>
<evidence type="ECO:0000256" key="1">
    <source>
        <dbReference type="SAM" id="MobiDB-lite"/>
    </source>
</evidence>
<evidence type="ECO:0000313" key="3">
    <source>
        <dbReference type="Proteomes" id="UP001457282"/>
    </source>
</evidence>
<comment type="caution">
    <text evidence="2">The sequence shown here is derived from an EMBL/GenBank/DDBJ whole genome shotgun (WGS) entry which is preliminary data.</text>
</comment>
<dbReference type="SUPFAM" id="SSF101960">
    <property type="entry name" value="Stabilizer of iron transporter SufD"/>
    <property type="match status" value="1"/>
</dbReference>
<protein>
    <submittedName>
        <fullName evidence="2">Uncharacterized protein</fullName>
    </submittedName>
</protein>
<dbReference type="GO" id="GO:0016226">
    <property type="term" value="P:iron-sulfur cluster assembly"/>
    <property type="evidence" value="ECO:0007669"/>
    <property type="project" value="InterPro"/>
</dbReference>
<evidence type="ECO:0000313" key="2">
    <source>
        <dbReference type="EMBL" id="KAK9936062.1"/>
    </source>
</evidence>
<accession>A0AAW1XJX6</accession>
<feature type="compositionally biased region" description="Polar residues" evidence="1">
    <location>
        <begin position="59"/>
        <end position="70"/>
    </location>
</feature>